<reference evidence="1 2" key="1">
    <citation type="submission" date="2023-10" db="EMBL/GenBank/DDBJ databases">
        <title>Sphingomonas sp. HF-S4 16S ribosomal RNA gene Genome sequencing and assembly.</title>
        <authorList>
            <person name="Lee H."/>
        </authorList>
    </citation>
    <scope>NUCLEOTIDE SEQUENCE [LARGE SCALE GENOMIC DNA]</scope>
    <source>
        <strain evidence="1 2">HF-S4</strain>
    </source>
</reference>
<accession>A0ABU3Y3P0</accession>
<gene>
    <name evidence="1" type="ORF">RZN05_02285</name>
</gene>
<keyword evidence="2" id="KW-1185">Reference proteome</keyword>
<name>A0ABU3Y3P0_9SPHN</name>
<dbReference type="Proteomes" id="UP001273531">
    <property type="component" value="Unassembled WGS sequence"/>
</dbReference>
<dbReference type="EMBL" id="JAWJEJ010000001">
    <property type="protein sequence ID" value="MDV3455797.1"/>
    <property type="molecule type" value="Genomic_DNA"/>
</dbReference>
<evidence type="ECO:0000313" key="2">
    <source>
        <dbReference type="Proteomes" id="UP001273531"/>
    </source>
</evidence>
<dbReference type="RefSeq" id="WP_317225003.1">
    <property type="nucleotide sequence ID" value="NZ_JAWJEJ010000001.1"/>
</dbReference>
<protein>
    <submittedName>
        <fullName evidence="1">Uncharacterized protein</fullName>
    </submittedName>
</protein>
<sequence>MYRIPQSTVLALAAETRSAIGATDRAIHAGTQLLTSLIEGAAATNLPISATQRLLTRAHAHSGKLLEGRQGLCDLIAAMTVVKHASDQRELAFGCPKGLPESNAPVMPDFFTGAGLASAPPTA</sequence>
<comment type="caution">
    <text evidence="1">The sequence shown here is derived from an EMBL/GenBank/DDBJ whole genome shotgun (WGS) entry which is preliminary data.</text>
</comment>
<proteinExistence type="predicted"/>
<organism evidence="1 2">
    <name type="scientific">Sphingomonas agrestis</name>
    <dbReference type="NCBI Taxonomy" id="3080540"/>
    <lineage>
        <taxon>Bacteria</taxon>
        <taxon>Pseudomonadati</taxon>
        <taxon>Pseudomonadota</taxon>
        <taxon>Alphaproteobacteria</taxon>
        <taxon>Sphingomonadales</taxon>
        <taxon>Sphingomonadaceae</taxon>
        <taxon>Sphingomonas</taxon>
    </lineage>
</organism>
<evidence type="ECO:0000313" key="1">
    <source>
        <dbReference type="EMBL" id="MDV3455797.1"/>
    </source>
</evidence>